<proteinExistence type="inferred from homology"/>
<keyword evidence="5 7" id="KW-0408">Iron</keyword>
<dbReference type="GO" id="GO:0005506">
    <property type="term" value="F:iron ion binding"/>
    <property type="evidence" value="ECO:0007669"/>
    <property type="project" value="InterPro"/>
</dbReference>
<evidence type="ECO:0000256" key="8">
    <source>
        <dbReference type="SAM" id="MobiDB-lite"/>
    </source>
</evidence>
<evidence type="ECO:0000256" key="1">
    <source>
        <dbReference type="ARBA" id="ARBA00010617"/>
    </source>
</evidence>
<accession>A0A7W0CS55</accession>
<evidence type="ECO:0000256" key="7">
    <source>
        <dbReference type="RuleBase" id="RU000461"/>
    </source>
</evidence>
<dbReference type="InterPro" id="IPR017972">
    <property type="entry name" value="Cyt_P450_CS"/>
</dbReference>
<dbReference type="GO" id="GO:0020037">
    <property type="term" value="F:heme binding"/>
    <property type="evidence" value="ECO:0007669"/>
    <property type="project" value="InterPro"/>
</dbReference>
<dbReference type="InterPro" id="IPR001128">
    <property type="entry name" value="Cyt_P450"/>
</dbReference>
<dbReference type="FunFam" id="1.10.630.10:FF:000018">
    <property type="entry name" value="Cytochrome P450 monooxygenase"/>
    <property type="match status" value="1"/>
</dbReference>
<dbReference type="PRINTS" id="PR00385">
    <property type="entry name" value="P450"/>
</dbReference>
<reference evidence="9 10" key="1">
    <citation type="submission" date="2020-07" db="EMBL/GenBank/DDBJ databases">
        <title>Genomic Encyclopedia of Type Strains, Phase IV (KMG-IV): sequencing the most valuable type-strain genomes for metagenomic binning, comparative biology and taxonomic classification.</title>
        <authorList>
            <person name="Goeker M."/>
        </authorList>
    </citation>
    <scope>NUCLEOTIDE SEQUENCE [LARGE SCALE GENOMIC DNA]</scope>
    <source>
        <strain evidence="9 10">DSM 45533</strain>
    </source>
</reference>
<dbReference type="Pfam" id="PF00067">
    <property type="entry name" value="p450"/>
    <property type="match status" value="1"/>
</dbReference>
<dbReference type="PROSITE" id="PS00086">
    <property type="entry name" value="CYTOCHROME_P450"/>
    <property type="match status" value="1"/>
</dbReference>
<evidence type="ECO:0000256" key="4">
    <source>
        <dbReference type="ARBA" id="ARBA00023002"/>
    </source>
</evidence>
<gene>
    <name evidence="9" type="ORF">HNR30_007571</name>
</gene>
<dbReference type="AlphaFoldDB" id="A0A7W0CS55"/>
<protein>
    <submittedName>
        <fullName evidence="9">Cytochrome P450</fullName>
    </submittedName>
</protein>
<keyword evidence="4 7" id="KW-0560">Oxidoreductase</keyword>
<dbReference type="GO" id="GO:0016705">
    <property type="term" value="F:oxidoreductase activity, acting on paired donors, with incorporation or reduction of molecular oxygen"/>
    <property type="evidence" value="ECO:0007669"/>
    <property type="project" value="InterPro"/>
</dbReference>
<evidence type="ECO:0000313" key="10">
    <source>
        <dbReference type="Proteomes" id="UP000530928"/>
    </source>
</evidence>
<evidence type="ECO:0000256" key="3">
    <source>
        <dbReference type="ARBA" id="ARBA00022723"/>
    </source>
</evidence>
<evidence type="ECO:0000256" key="6">
    <source>
        <dbReference type="ARBA" id="ARBA00023033"/>
    </source>
</evidence>
<dbReference type="Proteomes" id="UP000530928">
    <property type="component" value="Unassembled WGS sequence"/>
</dbReference>
<evidence type="ECO:0000256" key="5">
    <source>
        <dbReference type="ARBA" id="ARBA00023004"/>
    </source>
</evidence>
<dbReference type="PRINTS" id="PR00359">
    <property type="entry name" value="BP450"/>
</dbReference>
<dbReference type="PANTHER" id="PTHR46696:SF1">
    <property type="entry name" value="CYTOCHROME P450 YJIB-RELATED"/>
    <property type="match status" value="1"/>
</dbReference>
<sequence length="377" mass="41648">MRELPTTRSCPFGPPDGAADEPMTKVRLDTGDEIWFVSRHDLVRQVYGDARFSSEIDGGSHGVPLHRTEPIPGMFIQMDPPRHTRLRRLVTGRFTVQRMKALRPRIEQIVADQLDHLAAQPRPADLVTHFALPIPSLVICELLGVPYAERERFQRAGAELMRMDTTAEQSDAALLDLSAYLVELLRRPPGPGLLADMIGTGLTEEELVGLAVLLLVAGHETTANVLALGTLALLEHPAQLELVREGKAPDAVDELLRWLSVVDVGLYRLATEPVEIGGRQVAAGEFVTSSLGAANRDPSVCERPQELDVTRPRTHHLAFGFGAHQCLGQNLARMELDIAFPALLRRLPELRLAVPLSSVPFRDQMAIYGVHRLEVTW</sequence>
<comment type="caution">
    <text evidence="9">The sequence shown here is derived from an EMBL/GenBank/DDBJ whole genome shotgun (WGS) entry which is preliminary data.</text>
</comment>
<keyword evidence="3 7" id="KW-0479">Metal-binding</keyword>
<dbReference type="EMBL" id="JACDUR010000008">
    <property type="protein sequence ID" value="MBA2896180.1"/>
    <property type="molecule type" value="Genomic_DNA"/>
</dbReference>
<keyword evidence="10" id="KW-1185">Reference proteome</keyword>
<feature type="region of interest" description="Disordered" evidence="8">
    <location>
        <begin position="1"/>
        <end position="22"/>
    </location>
</feature>
<comment type="similarity">
    <text evidence="1 7">Belongs to the cytochrome P450 family.</text>
</comment>
<keyword evidence="6 7" id="KW-0503">Monooxygenase</keyword>
<keyword evidence="2 7" id="KW-0349">Heme</keyword>
<dbReference type="PANTHER" id="PTHR46696">
    <property type="entry name" value="P450, PUTATIVE (EUROFUNG)-RELATED"/>
    <property type="match status" value="1"/>
</dbReference>
<evidence type="ECO:0000256" key="2">
    <source>
        <dbReference type="ARBA" id="ARBA00022617"/>
    </source>
</evidence>
<name>A0A7W0CS55_9ACTN</name>
<dbReference type="Gene3D" id="1.10.630.10">
    <property type="entry name" value="Cytochrome P450"/>
    <property type="match status" value="1"/>
</dbReference>
<dbReference type="GO" id="GO:0004497">
    <property type="term" value="F:monooxygenase activity"/>
    <property type="evidence" value="ECO:0007669"/>
    <property type="project" value="UniProtKB-KW"/>
</dbReference>
<dbReference type="RefSeq" id="WP_181614891.1">
    <property type="nucleotide sequence ID" value="NZ_BAABAM010000007.1"/>
</dbReference>
<dbReference type="InterPro" id="IPR002397">
    <property type="entry name" value="Cyt_P450_B"/>
</dbReference>
<dbReference type="InterPro" id="IPR036396">
    <property type="entry name" value="Cyt_P450_sf"/>
</dbReference>
<evidence type="ECO:0000313" key="9">
    <source>
        <dbReference type="EMBL" id="MBA2896180.1"/>
    </source>
</evidence>
<dbReference type="CDD" id="cd11030">
    <property type="entry name" value="CYP105-like"/>
    <property type="match status" value="1"/>
</dbReference>
<organism evidence="9 10">
    <name type="scientific">Nonomuraea soli</name>
    <dbReference type="NCBI Taxonomy" id="1032476"/>
    <lineage>
        <taxon>Bacteria</taxon>
        <taxon>Bacillati</taxon>
        <taxon>Actinomycetota</taxon>
        <taxon>Actinomycetes</taxon>
        <taxon>Streptosporangiales</taxon>
        <taxon>Streptosporangiaceae</taxon>
        <taxon>Nonomuraea</taxon>
    </lineage>
</organism>
<dbReference type="SUPFAM" id="SSF48264">
    <property type="entry name" value="Cytochrome P450"/>
    <property type="match status" value="1"/>
</dbReference>